<evidence type="ECO:0000256" key="2">
    <source>
        <dbReference type="SAM" id="SignalP"/>
    </source>
</evidence>
<dbReference type="AlphaFoldDB" id="A0A0S4JQW9"/>
<proteinExistence type="predicted"/>
<dbReference type="EMBL" id="CYKH01002205">
    <property type="protein sequence ID" value="CUG93899.1"/>
    <property type="molecule type" value="Genomic_DNA"/>
</dbReference>
<organism evidence="3 4">
    <name type="scientific">Bodo saltans</name>
    <name type="common">Flagellated protozoan</name>
    <dbReference type="NCBI Taxonomy" id="75058"/>
    <lineage>
        <taxon>Eukaryota</taxon>
        <taxon>Discoba</taxon>
        <taxon>Euglenozoa</taxon>
        <taxon>Kinetoplastea</taxon>
        <taxon>Metakinetoplastina</taxon>
        <taxon>Eubodonida</taxon>
        <taxon>Bodonidae</taxon>
        <taxon>Bodo</taxon>
    </lineage>
</organism>
<feature type="region of interest" description="Disordered" evidence="1">
    <location>
        <begin position="1081"/>
        <end position="1123"/>
    </location>
</feature>
<evidence type="ECO:0000256" key="1">
    <source>
        <dbReference type="SAM" id="MobiDB-lite"/>
    </source>
</evidence>
<feature type="compositionally biased region" description="Low complexity" evidence="1">
    <location>
        <begin position="1084"/>
        <end position="1096"/>
    </location>
</feature>
<dbReference type="Proteomes" id="UP000051952">
    <property type="component" value="Unassembled WGS sequence"/>
</dbReference>
<feature type="chain" id="PRO_5006622649" description="Membrane-associated protein" evidence="2">
    <location>
        <begin position="21"/>
        <end position="1123"/>
    </location>
</feature>
<gene>
    <name evidence="3" type="ORF">BSAL_45490c</name>
</gene>
<keyword evidence="4" id="KW-1185">Reference proteome</keyword>
<evidence type="ECO:0008006" key="5">
    <source>
        <dbReference type="Google" id="ProtNLM"/>
    </source>
</evidence>
<reference evidence="4" key="1">
    <citation type="submission" date="2015-09" db="EMBL/GenBank/DDBJ databases">
        <authorList>
            <consortium name="Pathogen Informatics"/>
        </authorList>
    </citation>
    <scope>NUCLEOTIDE SEQUENCE [LARGE SCALE GENOMIC DNA]</scope>
    <source>
        <strain evidence="4">Lake Konstanz</strain>
    </source>
</reference>
<feature type="signal peptide" evidence="2">
    <location>
        <begin position="1"/>
        <end position="20"/>
    </location>
</feature>
<evidence type="ECO:0000313" key="3">
    <source>
        <dbReference type="EMBL" id="CUG93899.1"/>
    </source>
</evidence>
<name>A0A0S4JQW9_BODSA</name>
<sequence>MPSISLIVAVLFFVFAPSPATTLTCESANSTASALQISFPSRIAPGQRSAIVAEQAVSNISDANSTAPLSMAVGATLPVIIVRLTQVDPFTGNTLLDLAQRGYMINVATIFPSAILLLAQRGYMINVATIFPSAILLKGAAVAVVSGRGVFANLIPTECTTGTVYTLAFTLRSESGDALDVDPIYARVSCAASPAGSSVLSLGDTGFLTRSMANNAWIPSSIVMPSFSIVVTNLAGAATSIADVDITVAFSGNSSSVSRTVRKPPASTSVSVDSLTFVPSSSSALFTSLTISSPGLASVTVPLRIIQANLPNTFMRFSTTNALITQAGQAFSWVAGVPMQRIQIQFLTSKGELDTSTNGIIVTASCDADPSLSGNYASSVQGVAVFDSLVFSASSTPLSYGVLTFTAATSTVVSGPSNSASPSPLYTGPVTVTSSPLLASQLAFSDQSSITATSTPTILVDSSNAFSLTNIVVLVLDSTSNLDTTANSITVQLQLNALGSSGITPVVSSGGTATVSNGVAVFTSVVCNNGGEGATLQICVNDPTGVRQQICSGTAQLSTGSTSAASDIQKCASSVSNVASDCIYSLSWGSSPQSIVYENGQPMFATVGSIMPTIYVNLQDAFGDVSSPLDTSIVPVMVAYTGSSPAAERYLSSEGRVGYWLATHYVFSCLRFARKPPGSVTLKFAAVWSLATPQPYAWLPILQTGFVRVASSVTSSYGIRFSATNQIFSFAGQSSTAVIGVALPLIQIEVTDSNYMLDTTANSMIIDAFTSSGTLGADGASVTVTNGVAAFRLLTFTSGGLEPVITFRVRGSSLSSTTVTTLSGVYLSTGAILVTTATIPAASIVFVTSSTSDNNNITQPFQSFLFNDFSDAVLKVAVAITDSAHVIGSTAERTVTIKQTSAEAVLASNQEVTIAQGSSSTAYFDAAILSQQSGFDGAPIFLQFVVTTPTSSPILVGNTITIGPIFIGTQIASALEAGVGQCMTFYYTPVMVMTFHNSLLTFNMTSALAAVSTLLSLDTDKAVATADTTNGGYGLAAASLSVVALQAFSPSVRLVPMVVLQTASSDPVTLTRLQKAIDRHARKGTTTSTGGRLGTTESVPRVLRLRKRGGTTRHGRPEHFLSS</sequence>
<keyword evidence="2" id="KW-0732">Signal</keyword>
<feature type="compositionally biased region" description="Basic residues" evidence="1">
    <location>
        <begin position="1103"/>
        <end position="1114"/>
    </location>
</feature>
<accession>A0A0S4JQW9</accession>
<evidence type="ECO:0000313" key="4">
    <source>
        <dbReference type="Proteomes" id="UP000051952"/>
    </source>
</evidence>
<protein>
    <recommendedName>
        <fullName evidence="5">Membrane-associated protein</fullName>
    </recommendedName>
</protein>
<dbReference type="VEuPathDB" id="TriTrypDB:BSAL_45490c"/>